<dbReference type="InterPro" id="IPR013325">
    <property type="entry name" value="RNA_pol_sigma_r2"/>
</dbReference>
<reference evidence="7" key="1">
    <citation type="submission" date="2018-06" db="EMBL/GenBank/DDBJ databases">
        <authorList>
            <person name="Zhirakovskaya E."/>
        </authorList>
    </citation>
    <scope>NUCLEOTIDE SEQUENCE</scope>
</reference>
<dbReference type="NCBIfam" id="TIGR02937">
    <property type="entry name" value="sigma70-ECF"/>
    <property type="match status" value="1"/>
</dbReference>
<evidence type="ECO:0000259" key="5">
    <source>
        <dbReference type="Pfam" id="PF04542"/>
    </source>
</evidence>
<evidence type="ECO:0008006" key="8">
    <source>
        <dbReference type="Google" id="ProtNLM"/>
    </source>
</evidence>
<dbReference type="Gene3D" id="1.10.10.10">
    <property type="entry name" value="Winged helix-like DNA-binding domain superfamily/Winged helix DNA-binding domain"/>
    <property type="match status" value="1"/>
</dbReference>
<evidence type="ECO:0000256" key="2">
    <source>
        <dbReference type="ARBA" id="ARBA00023015"/>
    </source>
</evidence>
<dbReference type="PANTHER" id="PTHR43133">
    <property type="entry name" value="RNA POLYMERASE ECF-TYPE SIGMA FACTO"/>
    <property type="match status" value="1"/>
</dbReference>
<keyword evidence="3" id="KW-0731">Sigma factor</keyword>
<dbReference type="Gene3D" id="1.10.1740.10">
    <property type="match status" value="1"/>
</dbReference>
<dbReference type="InterPro" id="IPR014284">
    <property type="entry name" value="RNA_pol_sigma-70_dom"/>
</dbReference>
<gene>
    <name evidence="7" type="ORF">MNBD_ALPHA05-2283</name>
</gene>
<dbReference type="SUPFAM" id="SSF88946">
    <property type="entry name" value="Sigma2 domain of RNA polymerase sigma factors"/>
    <property type="match status" value="1"/>
</dbReference>
<evidence type="ECO:0000256" key="1">
    <source>
        <dbReference type="ARBA" id="ARBA00010641"/>
    </source>
</evidence>
<dbReference type="InterPro" id="IPR013249">
    <property type="entry name" value="RNA_pol_sigma70_r4_t2"/>
</dbReference>
<dbReference type="AlphaFoldDB" id="A0A3B0S7U3"/>
<sequence length="198" mass="22352">MSRILKIFLENEAAIRRFIGRYSANAQDIEDFTQETFLKGFAAEMRTEIRDPKAFLFKIAKHTALAEFRKNKRAPTDRLEDFGGAELILDEGQSSAIDDLDGRRKLAVFARAVAHLPPKCRKAFLMRRVDGLPYKQIAIRMNISVSAVEKHVTTGLLKCHAYFKERGFELSEFGAGAARSNQEGETVILAEKTVLQDD</sequence>
<keyword evidence="2" id="KW-0805">Transcription regulation</keyword>
<dbReference type="InterPro" id="IPR036388">
    <property type="entry name" value="WH-like_DNA-bd_sf"/>
</dbReference>
<dbReference type="GO" id="GO:0003677">
    <property type="term" value="F:DNA binding"/>
    <property type="evidence" value="ECO:0007669"/>
    <property type="project" value="InterPro"/>
</dbReference>
<dbReference type="InterPro" id="IPR039425">
    <property type="entry name" value="RNA_pol_sigma-70-like"/>
</dbReference>
<dbReference type="EMBL" id="UOEH01000293">
    <property type="protein sequence ID" value="VAV99992.1"/>
    <property type="molecule type" value="Genomic_DNA"/>
</dbReference>
<evidence type="ECO:0000256" key="4">
    <source>
        <dbReference type="ARBA" id="ARBA00023163"/>
    </source>
</evidence>
<name>A0A3B0S7U3_9ZZZZ</name>
<dbReference type="PANTHER" id="PTHR43133:SF63">
    <property type="entry name" value="RNA POLYMERASE SIGMA FACTOR FECI-RELATED"/>
    <property type="match status" value="1"/>
</dbReference>
<dbReference type="InterPro" id="IPR007627">
    <property type="entry name" value="RNA_pol_sigma70_r2"/>
</dbReference>
<proteinExistence type="inferred from homology"/>
<feature type="domain" description="RNA polymerase sigma-70 region 2" evidence="5">
    <location>
        <begin position="9"/>
        <end position="73"/>
    </location>
</feature>
<evidence type="ECO:0000259" key="6">
    <source>
        <dbReference type="Pfam" id="PF08281"/>
    </source>
</evidence>
<dbReference type="SUPFAM" id="SSF88659">
    <property type="entry name" value="Sigma3 and sigma4 domains of RNA polymerase sigma factors"/>
    <property type="match status" value="1"/>
</dbReference>
<feature type="domain" description="RNA polymerase sigma factor 70 region 4 type 2" evidence="6">
    <location>
        <begin position="109"/>
        <end position="159"/>
    </location>
</feature>
<evidence type="ECO:0000313" key="7">
    <source>
        <dbReference type="EMBL" id="VAV99992.1"/>
    </source>
</evidence>
<dbReference type="InterPro" id="IPR013324">
    <property type="entry name" value="RNA_pol_sigma_r3/r4-like"/>
</dbReference>
<protein>
    <recommendedName>
        <fullName evidence="8">RNA polymerase sigma factor</fullName>
    </recommendedName>
</protein>
<accession>A0A3B0S7U3</accession>
<dbReference type="GO" id="GO:0006352">
    <property type="term" value="P:DNA-templated transcription initiation"/>
    <property type="evidence" value="ECO:0007669"/>
    <property type="project" value="InterPro"/>
</dbReference>
<organism evidence="7">
    <name type="scientific">hydrothermal vent metagenome</name>
    <dbReference type="NCBI Taxonomy" id="652676"/>
    <lineage>
        <taxon>unclassified sequences</taxon>
        <taxon>metagenomes</taxon>
        <taxon>ecological metagenomes</taxon>
    </lineage>
</organism>
<comment type="similarity">
    <text evidence="1">Belongs to the sigma-70 factor family. ECF subfamily.</text>
</comment>
<dbReference type="Pfam" id="PF08281">
    <property type="entry name" value="Sigma70_r4_2"/>
    <property type="match status" value="1"/>
</dbReference>
<dbReference type="Pfam" id="PF04542">
    <property type="entry name" value="Sigma70_r2"/>
    <property type="match status" value="1"/>
</dbReference>
<evidence type="ECO:0000256" key="3">
    <source>
        <dbReference type="ARBA" id="ARBA00023082"/>
    </source>
</evidence>
<keyword evidence="4" id="KW-0804">Transcription</keyword>
<dbReference type="GO" id="GO:0016987">
    <property type="term" value="F:sigma factor activity"/>
    <property type="evidence" value="ECO:0007669"/>
    <property type="project" value="UniProtKB-KW"/>
</dbReference>